<dbReference type="AlphaFoldDB" id="A0AAW4PT05"/>
<dbReference type="Gene3D" id="2.30.42.10">
    <property type="match status" value="1"/>
</dbReference>
<keyword evidence="2" id="KW-0378">Hydrolase</keyword>
<name>A0AAW4PT05_9EURY</name>
<accession>A0AAW4PT05</accession>
<dbReference type="GO" id="GO:0004252">
    <property type="term" value="F:serine-type endopeptidase activity"/>
    <property type="evidence" value="ECO:0007669"/>
    <property type="project" value="InterPro"/>
</dbReference>
<evidence type="ECO:0000259" key="4">
    <source>
        <dbReference type="Pfam" id="PF13180"/>
    </source>
</evidence>
<evidence type="ECO:0000313" key="5">
    <source>
        <dbReference type="EMBL" id="MBX0323690.1"/>
    </source>
</evidence>
<proteinExistence type="predicted"/>
<dbReference type="InterPro" id="IPR001478">
    <property type="entry name" value="PDZ"/>
</dbReference>
<organism evidence="5 6">
    <name type="scientific">Haloarcula rubra</name>
    <dbReference type="NCBI Taxonomy" id="2487747"/>
    <lineage>
        <taxon>Archaea</taxon>
        <taxon>Methanobacteriati</taxon>
        <taxon>Methanobacteriota</taxon>
        <taxon>Stenosarchaea group</taxon>
        <taxon>Halobacteria</taxon>
        <taxon>Halobacteriales</taxon>
        <taxon>Haloarculaceae</taxon>
        <taxon>Haloarcula</taxon>
    </lineage>
</organism>
<keyword evidence="1" id="KW-0645">Protease</keyword>
<dbReference type="SUPFAM" id="SSF50494">
    <property type="entry name" value="Trypsin-like serine proteases"/>
    <property type="match status" value="1"/>
</dbReference>
<dbReference type="InterPro" id="IPR001940">
    <property type="entry name" value="Peptidase_S1C"/>
</dbReference>
<protein>
    <submittedName>
        <fullName evidence="5">Trypsin-like peptidase domain-containing protein</fullName>
    </submittedName>
</protein>
<feature type="compositionally biased region" description="Basic residues" evidence="3">
    <location>
        <begin position="319"/>
        <end position="332"/>
    </location>
</feature>
<dbReference type="EMBL" id="RKLR01000004">
    <property type="protein sequence ID" value="MBX0323690.1"/>
    <property type="molecule type" value="Genomic_DNA"/>
</dbReference>
<gene>
    <name evidence="5" type="ORF">EGH21_11690</name>
</gene>
<dbReference type="PANTHER" id="PTHR43343:SF3">
    <property type="entry name" value="PROTEASE DO-LIKE 8, CHLOROPLASTIC"/>
    <property type="match status" value="1"/>
</dbReference>
<dbReference type="InterPro" id="IPR036034">
    <property type="entry name" value="PDZ_sf"/>
</dbReference>
<feature type="domain" description="PDZ" evidence="4">
    <location>
        <begin position="262"/>
        <end position="308"/>
    </location>
</feature>
<evidence type="ECO:0000313" key="6">
    <source>
        <dbReference type="Proteomes" id="UP001430377"/>
    </source>
</evidence>
<sequence>MSDKQTIRALYEQTIPSVVSVYVTDRGDDRRRGGAGSGFVYDDEHVVTNQHVVGDSDYVELRFHDGEWRTGAVVGDDPYTDLAVVHVTDLPDDAVPLPVADANPDPGERVAAIGNPMGLDGTITVGYVSGTNRSNPTGTGFTIPETIQTDAAVNPGNSGGPLLTLDGTVVGVNRAKGGDNIGFAIAPTIVRRVVPVLVADGRFRPAYLNVRTIDVSPTVAEANRLEETTGVLVVDVGGDSGTTLRGCDRVVQVRGREVPTGGDVVVGVDGRTVRSTEELTSYLLTEADPGDTVEVTVRRDGVEFTDSVTLGERPVPGSRPRRGRGRRGPLTR</sequence>
<dbReference type="PRINTS" id="PR00834">
    <property type="entry name" value="PROTEASES2C"/>
</dbReference>
<evidence type="ECO:0000256" key="1">
    <source>
        <dbReference type="ARBA" id="ARBA00022670"/>
    </source>
</evidence>
<keyword evidence="6" id="KW-1185">Reference proteome</keyword>
<dbReference type="Pfam" id="PF13180">
    <property type="entry name" value="PDZ_2"/>
    <property type="match status" value="1"/>
</dbReference>
<dbReference type="InterPro" id="IPR051201">
    <property type="entry name" value="Chloro_Bact_Ser_Proteases"/>
</dbReference>
<dbReference type="PANTHER" id="PTHR43343">
    <property type="entry name" value="PEPTIDASE S12"/>
    <property type="match status" value="1"/>
</dbReference>
<dbReference type="Gene3D" id="2.40.10.120">
    <property type="match status" value="1"/>
</dbReference>
<dbReference type="Pfam" id="PF13365">
    <property type="entry name" value="Trypsin_2"/>
    <property type="match status" value="1"/>
</dbReference>
<dbReference type="Proteomes" id="UP001430377">
    <property type="component" value="Unassembled WGS sequence"/>
</dbReference>
<reference evidence="5 6" key="1">
    <citation type="submission" date="2021-06" db="EMBL/GenBank/DDBJ databases">
        <title>Halomicroarcula sp. a new haloarchaeum isolated from saline soil.</title>
        <authorList>
            <person name="Duran-Viseras A."/>
            <person name="Sanchez-Porro C."/>
            <person name="Ventosa A."/>
        </authorList>
    </citation>
    <scope>NUCLEOTIDE SEQUENCE [LARGE SCALE GENOMIC DNA]</scope>
    <source>
        <strain evidence="5 6">F13</strain>
    </source>
</reference>
<feature type="region of interest" description="Disordered" evidence="3">
    <location>
        <begin position="307"/>
        <end position="332"/>
    </location>
</feature>
<evidence type="ECO:0000256" key="2">
    <source>
        <dbReference type="ARBA" id="ARBA00022801"/>
    </source>
</evidence>
<dbReference type="RefSeq" id="WP_220618658.1">
    <property type="nucleotide sequence ID" value="NZ_RKLR01000004.1"/>
</dbReference>
<dbReference type="SUPFAM" id="SSF50156">
    <property type="entry name" value="PDZ domain-like"/>
    <property type="match status" value="1"/>
</dbReference>
<comment type="caution">
    <text evidence="5">The sequence shown here is derived from an EMBL/GenBank/DDBJ whole genome shotgun (WGS) entry which is preliminary data.</text>
</comment>
<dbReference type="GO" id="GO:0006508">
    <property type="term" value="P:proteolysis"/>
    <property type="evidence" value="ECO:0007669"/>
    <property type="project" value="UniProtKB-KW"/>
</dbReference>
<dbReference type="InterPro" id="IPR009003">
    <property type="entry name" value="Peptidase_S1_PA"/>
</dbReference>
<evidence type="ECO:0000256" key="3">
    <source>
        <dbReference type="SAM" id="MobiDB-lite"/>
    </source>
</evidence>